<comment type="caution">
    <text evidence="2">The sequence shown here is derived from an EMBL/GenBank/DDBJ whole genome shotgun (WGS) entry which is preliminary data.</text>
</comment>
<protein>
    <submittedName>
        <fullName evidence="2">Uncharacterized protein</fullName>
    </submittedName>
</protein>
<organism evidence="2 3">
    <name type="scientific">Orbilia oligospora</name>
    <name type="common">Nematode-trapping fungus</name>
    <name type="synonym">Arthrobotrys oligospora</name>
    <dbReference type="NCBI Taxonomy" id="2813651"/>
    <lineage>
        <taxon>Eukaryota</taxon>
        <taxon>Fungi</taxon>
        <taxon>Dikarya</taxon>
        <taxon>Ascomycota</taxon>
        <taxon>Pezizomycotina</taxon>
        <taxon>Orbiliomycetes</taxon>
        <taxon>Orbiliales</taxon>
        <taxon>Orbiliaceae</taxon>
        <taxon>Orbilia</taxon>
    </lineage>
</organism>
<proteinExistence type="predicted"/>
<evidence type="ECO:0000313" key="2">
    <source>
        <dbReference type="EMBL" id="KAF3209064.1"/>
    </source>
</evidence>
<evidence type="ECO:0000313" key="3">
    <source>
        <dbReference type="Proteomes" id="UP000483672"/>
    </source>
</evidence>
<gene>
    <name evidence="2" type="ORF">TWF191_000496</name>
</gene>
<evidence type="ECO:0000256" key="1">
    <source>
        <dbReference type="SAM" id="MobiDB-lite"/>
    </source>
</evidence>
<accession>A0A7C8UI85</accession>
<dbReference type="AlphaFoldDB" id="A0A7C8UI85"/>
<reference evidence="2 3" key="1">
    <citation type="submission" date="2019-06" db="EMBL/GenBank/DDBJ databases">
        <authorList>
            <person name="Palmer J.M."/>
        </authorList>
    </citation>
    <scope>NUCLEOTIDE SEQUENCE [LARGE SCALE GENOMIC DNA]</scope>
    <source>
        <strain evidence="2 3">TWF191</strain>
    </source>
</reference>
<feature type="compositionally biased region" description="Acidic residues" evidence="1">
    <location>
        <begin position="75"/>
        <end position="86"/>
    </location>
</feature>
<dbReference type="EMBL" id="WIPF01000103">
    <property type="protein sequence ID" value="KAF3209064.1"/>
    <property type="molecule type" value="Genomic_DNA"/>
</dbReference>
<sequence length="86" mass="9547">MKNYGQAGITQRAVASVQRWERKTGGLVWSLFHKIRAGPVYRVLKQAGSWGNFVFVDGAAERNGSFREASAGSKEEEEERDGSDAR</sequence>
<dbReference type="Proteomes" id="UP000483672">
    <property type="component" value="Unassembled WGS sequence"/>
</dbReference>
<name>A0A7C8UI85_ORBOL</name>
<feature type="region of interest" description="Disordered" evidence="1">
    <location>
        <begin position="65"/>
        <end position="86"/>
    </location>
</feature>